<evidence type="ECO:0000313" key="3">
    <source>
        <dbReference type="Proteomes" id="UP000033858"/>
    </source>
</evidence>
<dbReference type="EMBL" id="LCAE01000001">
    <property type="protein sequence ID" value="KKR88185.1"/>
    <property type="molecule type" value="Genomic_DNA"/>
</dbReference>
<evidence type="ECO:0000313" key="2">
    <source>
        <dbReference type="EMBL" id="KKR88185.1"/>
    </source>
</evidence>
<comment type="caution">
    <text evidence="2">The sequence shown here is derived from an EMBL/GenBank/DDBJ whole genome shotgun (WGS) entry which is preliminary data.</text>
</comment>
<sequence length="164" mass="18471">MKKFLVLIFSAVILFSFPLNVLAQEVNSFELFWPISAGRTLGDSVYFLKSFKEILRGILIFGKPQKADYSIFLTVKRAVETEKLITEGKNELAVKTLGKMSKQLDIANESISNSEGMAQEVTNRINTRLDNLEVFLAWLVTKSEPVKGDLQSLLEQVKGLNQKI</sequence>
<proteinExistence type="predicted"/>
<dbReference type="Proteomes" id="UP000033858">
    <property type="component" value="Unassembled WGS sequence"/>
</dbReference>
<reference evidence="2 3" key="1">
    <citation type="journal article" date="2015" name="Nature">
        <title>rRNA introns, odd ribosomes, and small enigmatic genomes across a large radiation of phyla.</title>
        <authorList>
            <person name="Brown C.T."/>
            <person name="Hug L.A."/>
            <person name="Thomas B.C."/>
            <person name="Sharon I."/>
            <person name="Castelle C.J."/>
            <person name="Singh A."/>
            <person name="Wilkins M.J."/>
            <person name="Williams K.H."/>
            <person name="Banfield J.F."/>
        </authorList>
    </citation>
    <scope>NUCLEOTIDE SEQUENCE [LARGE SCALE GENOMIC DNA]</scope>
</reference>
<dbReference type="InterPro" id="IPR043725">
    <property type="entry name" value="DUF5667"/>
</dbReference>
<accession>A0A0G0WUU3</accession>
<organism evidence="2 3">
    <name type="scientific">Candidatus Woesebacteria bacterium GW2011_GWB1_41_10</name>
    <dbReference type="NCBI Taxonomy" id="1618577"/>
    <lineage>
        <taxon>Bacteria</taxon>
        <taxon>Candidatus Woeseibacteriota</taxon>
    </lineage>
</organism>
<dbReference type="AlphaFoldDB" id="A0A0G0WUU3"/>
<feature type="domain" description="DUF5667" evidence="1">
    <location>
        <begin position="42"/>
        <end position="129"/>
    </location>
</feature>
<evidence type="ECO:0000259" key="1">
    <source>
        <dbReference type="Pfam" id="PF18915"/>
    </source>
</evidence>
<gene>
    <name evidence="2" type="ORF">UU32_C0001G0021</name>
</gene>
<name>A0A0G0WUU3_9BACT</name>
<protein>
    <recommendedName>
        <fullName evidence="1">DUF5667 domain-containing protein</fullName>
    </recommendedName>
</protein>
<dbReference type="Pfam" id="PF18915">
    <property type="entry name" value="DUF5667"/>
    <property type="match status" value="1"/>
</dbReference>